<feature type="region of interest" description="Disordered" evidence="2">
    <location>
        <begin position="1618"/>
        <end position="1642"/>
    </location>
</feature>
<evidence type="ECO:0000259" key="3">
    <source>
        <dbReference type="Pfam" id="PF11707"/>
    </source>
</evidence>
<dbReference type="EMBL" id="JAVFKY010000002">
    <property type="protein sequence ID" value="KAK5581649.1"/>
    <property type="molecule type" value="Genomic_DNA"/>
</dbReference>
<feature type="domain" description="URB1 C-terminal" evidence="4">
    <location>
        <begin position="1714"/>
        <end position="1937"/>
    </location>
</feature>
<gene>
    <name evidence="5" type="ORF">RB653_001686</name>
</gene>
<dbReference type="PANTHER" id="PTHR13500:SF0">
    <property type="entry name" value="NUCLEOLAR PRE-RIBOSOMAL-ASSOCIATED PROTEIN 1"/>
    <property type="match status" value="1"/>
</dbReference>
<keyword evidence="1" id="KW-0175">Coiled coil</keyword>
<evidence type="ECO:0008006" key="7">
    <source>
        <dbReference type="Google" id="ProtNLM"/>
    </source>
</evidence>
<dbReference type="PANTHER" id="PTHR13500">
    <property type="entry name" value="NUCLEOLAR PRERIBOSOMAL-ASSOCIATED PROTEIN 1"/>
    <property type="match status" value="1"/>
</dbReference>
<dbReference type="Proteomes" id="UP001344447">
    <property type="component" value="Unassembled WGS sequence"/>
</dbReference>
<evidence type="ECO:0000259" key="4">
    <source>
        <dbReference type="Pfam" id="PF16201"/>
    </source>
</evidence>
<reference evidence="5 6" key="1">
    <citation type="submission" date="2023-11" db="EMBL/GenBank/DDBJ databases">
        <title>Dfirmibasis_genome.</title>
        <authorList>
            <person name="Edelbroek B."/>
            <person name="Kjellin J."/>
            <person name="Jerlstrom-Hultqvist J."/>
            <person name="Soderbom F."/>
        </authorList>
    </citation>
    <scope>NUCLEOTIDE SEQUENCE [LARGE SCALE GENOMIC DNA]</scope>
    <source>
        <strain evidence="5 6">TNS-C-14</strain>
    </source>
</reference>
<dbReference type="GO" id="GO:0005730">
    <property type="term" value="C:nucleolus"/>
    <property type="evidence" value="ECO:0007669"/>
    <property type="project" value="TreeGrafter"/>
</dbReference>
<dbReference type="InterPro" id="IPR032436">
    <property type="entry name" value="URB1_C"/>
</dbReference>
<comment type="caution">
    <text evidence="5">The sequence shown here is derived from an EMBL/GenBank/DDBJ whole genome shotgun (WGS) entry which is preliminary data.</text>
</comment>
<feature type="compositionally biased region" description="Acidic residues" evidence="2">
    <location>
        <begin position="1624"/>
        <end position="1642"/>
    </location>
</feature>
<accession>A0AAN7TXD2</accession>
<dbReference type="InterPro" id="IPR039844">
    <property type="entry name" value="URB1"/>
</dbReference>
<name>A0AAN7TXD2_9MYCE</name>
<protein>
    <recommendedName>
        <fullName evidence="7">Nucleolar pre-ribosomal-associated protein 1 C-terminal domain-containing protein</fullName>
    </recommendedName>
</protein>
<feature type="coiled-coil region" evidence="1">
    <location>
        <begin position="499"/>
        <end position="529"/>
    </location>
</feature>
<evidence type="ECO:0000256" key="1">
    <source>
        <dbReference type="SAM" id="Coils"/>
    </source>
</evidence>
<organism evidence="5 6">
    <name type="scientific">Dictyostelium firmibasis</name>
    <dbReference type="NCBI Taxonomy" id="79012"/>
    <lineage>
        <taxon>Eukaryota</taxon>
        <taxon>Amoebozoa</taxon>
        <taxon>Evosea</taxon>
        <taxon>Eumycetozoa</taxon>
        <taxon>Dictyostelia</taxon>
        <taxon>Dictyosteliales</taxon>
        <taxon>Dictyosteliaceae</taxon>
        <taxon>Dictyostelium</taxon>
    </lineage>
</organism>
<dbReference type="GO" id="GO:0000463">
    <property type="term" value="P:maturation of LSU-rRNA from tricistronic rRNA transcript (SSU-rRNA, 5.8S rRNA, LSU-rRNA)"/>
    <property type="evidence" value="ECO:0007669"/>
    <property type="project" value="TreeGrafter"/>
</dbReference>
<dbReference type="GO" id="GO:0000466">
    <property type="term" value="P:maturation of 5.8S rRNA from tricistronic rRNA transcript (SSU-rRNA, 5.8S rRNA, LSU-rRNA)"/>
    <property type="evidence" value="ECO:0007669"/>
    <property type="project" value="TreeGrafter"/>
</dbReference>
<sequence length="2235" mass="258954">MNRKKQKILSSLNWKIDKKKPSTTKDNSKENEVLTNIEYVENLSLFKFKQLISSASSKDVEKGLYSINKLIRDEKEREPDEEDDDEDEENQLNYKNKKLSIIFEFLKSSPQLNEIFNIWELCIDKYQVYQNVYSLLLEFIAILITINDDPSLSHYSKILADKIITNKFQDLLKIINNYSDESVSLTLNCFRLLSTIVPLSLKIAKSIQTNIDFSSQGFQRAMNDISIYGAYLGTRPYVLRFLLSFLKHHNIKLSEFVLENDQLLVKYCQKLQLDNHNVILDLIESLEVNVLKVSNVSKILKIKFFSTSFLSKIGLIFSKEDIGEDSRQSIYKFLSILCCSSTHGIISSDPKWTWFRDNENPSFENKSLVSLITELNPIAYQTHQSLFIKIINSCPDLFTSYLKKLGTCEVSLSLNWLNRTTMLIKTLSSPVPKAPINKISNKLLDPIPSSPIVLINCLIPPQVSNLQFGFDQQHQLIIYNQLLVLLLCLKRVNQVLNSLNNYLIEKSNQQQQQQQQQQQNEEIEKLNQFIIDLKNGIKERLPQFRYFKENYNQFKQSTVLYSQFISIVSEYFRFLPINDLITLKMFDYQFLLTSDLYTQKQFIQLIGSSKSFHSTLNLFNRQDGGESIISMLLKLYLNSKSIEIKELYNQLIFKLLSSNSIYSGVDHEIDCWLESIQTNENIEFFEGTLINSHQNKFQYVDQCQIQSKKLFGSDLNQLLISPLIVSTIFQLLTNSQSCVDQHQYISNVLNNVANCKKNSLIILSIFNFIIKKKNQDKMYDDNNDQSILPSDYNLPKEYNQTLNYIYFKAYLNYPKDYSNNNNLNLKNQLISCPSPIEIKFIISNNIQQSILSIIIKEIEQKQEQKESFNKLLAILKVSPVHLVLSQINQLTTNEKEILFKNSLIKSILLNSISNLSLKKLFVLFPVIESQIEIHESQSSTIEKSLDITEEPLGILLDLEFDFYFDCLEKSIKMILDSKSILLLRLIDQLFSSNLIFNNFLLNHKFTFNISKLLLAILYNENSNNCFKFISPLLKKVLNQFNSKSILNFIGDKNGDQEDKLIISIKVLELILPFLEFNSCLELLNSFKYIPVSKLASNETILQIYLEIINSTLQFDNNNNDINLPSYFNLIIPMISDKNNKKINKLKIITDNNIYNKNNNFSSLKIIFTQLIQLSIECKIVYKYSTAIIYRVSIDQFILQLLLNDMNQIKYPLNLINSLLSNNNDDLLNKYSNYCLENYSPTTSTILSILLMINYNNGNAKEIKLNYKLLNLENLFKFDIMVWLSLFYWLIVMNKDKELLSNKKLIIQMFNSISSSNIFQRKNCSATMIYNETTFNAIIELYQIITNNLEKSSTQLLLLLNSKVNYFILMNSVESINIENIDIKNEQLSKSMVNNYLNNLTSNLKLNNKILLNLNLNFFNNFQKLFNYSSFDKIIKLVFSVGNFNSNDGLKIIEKLIFTCNSKSLFKYQYYIDLIFKEITNNDEIINLIKSTPTDIVNIENNSSNNDNLIRYRILCLLLSIYKSEPNLCHSAKNLSSIYFGIYNATTHPIDQVLLKIIYQHDSNNHSILAESNYLWGKHSKETSSVNQLLLSNTFFSGNQFENSINNYPFGINTLINNKNNNNSDNDDDDDVDSNEELNDDEELNDNSVIDEIKILKPYNEFSYDPSFLLRLFISLLDSYISEYSLLDEQQEDLRRENTHNLLKTICCFFYNGPFSFTVRSTSSNRLSIRQLAYSIFSKNQTLINIYYKQLEATQNSNIELFGIIDTPKKSSSKIKSKYSMSSNSFNENIMFKMIQVLKSTIFEKDQHIPSIFTQFYCSSIKVVSSKSDINRKPITSYLKGIANFDLLVIPMFSGVFNFSGFSKSTIVWLLELLTLSLPDSHTELLLKKNNYIQSLLALFDSFISTSKIKASILNCLLKLSTTINGVQLLIKQGILPWLSILISNSSCLKSYFDLIFKLFNNIVLTIINNNNQNNQNNNTSEFSQLSIILNNLLKLFLNINWDIEFKSMVSDCLLSLKSIINLNSSFIRLSNCDLVLLIKNYQSVVNQNDDDDDNKKLLLESIVSIISCSKLSLLPNDSNFDDIFIFDWICSLFDTNEFNSELNMIEPILKWIQDSLLTSKKQFIALLSKRLPDDAEIKLFNQLFILVSQFDIKLLNCNSTTEIQLLQCKKLVCNIMILLTSQPQIINIISKRYDQHHFYQLLSEIQSPNNQKIDDLKLYKNNVNNVIQYLKGLFI</sequence>
<dbReference type="InterPro" id="IPR021714">
    <property type="entry name" value="URB1_N"/>
</dbReference>
<dbReference type="Pfam" id="PF11707">
    <property type="entry name" value="Npa1"/>
    <property type="match status" value="1"/>
</dbReference>
<proteinExistence type="predicted"/>
<evidence type="ECO:0000313" key="6">
    <source>
        <dbReference type="Proteomes" id="UP001344447"/>
    </source>
</evidence>
<feature type="domain" description="URB1 N-terminal" evidence="3">
    <location>
        <begin position="112"/>
        <end position="418"/>
    </location>
</feature>
<keyword evidence="6" id="KW-1185">Reference proteome</keyword>
<evidence type="ECO:0000313" key="5">
    <source>
        <dbReference type="EMBL" id="KAK5581649.1"/>
    </source>
</evidence>
<evidence type="ECO:0000256" key="2">
    <source>
        <dbReference type="SAM" id="MobiDB-lite"/>
    </source>
</evidence>
<dbReference type="Pfam" id="PF16201">
    <property type="entry name" value="NopRA1"/>
    <property type="match status" value="1"/>
</dbReference>